<sequence length="288" mass="30291">MVNFDDLDTDPMTSIPVAPVATPEEIRAAAHIANGGDASFPCPKCNGTGRWGAARSYDWKPCFKCQGKGRVSKGVAAAAKGKVTRAANLAAAKGEFEAANPDLMKGLREIAGWHCFAGELLSKFEQYGELTAGQVGAALNSLAEVKRKREEKAAARASETADRSGEVGVDRINALFATAMESGLKKPLFRTERLTIKPAKLHPGTLYVTDKTAGGEYVGKIVNGQFTARREAAPDTLALLCAIAADPLKAAIDYGRSTGVCGCCGRELTDTKSVKAGIGPICATKWGL</sequence>
<organism evidence="1 2">
    <name type="scientific">Mesorhizobium argentiipisi</name>
    <dbReference type="NCBI Taxonomy" id="3015175"/>
    <lineage>
        <taxon>Bacteria</taxon>
        <taxon>Pseudomonadati</taxon>
        <taxon>Pseudomonadota</taxon>
        <taxon>Alphaproteobacteria</taxon>
        <taxon>Hyphomicrobiales</taxon>
        <taxon>Phyllobacteriaceae</taxon>
        <taxon>Mesorhizobium</taxon>
    </lineage>
</organism>
<gene>
    <name evidence="1" type="ORF">O7A05_09145</name>
</gene>
<protein>
    <submittedName>
        <fullName evidence="1">DUF6011 domain-containing protein</fullName>
    </submittedName>
</protein>
<dbReference type="Pfam" id="PF19474">
    <property type="entry name" value="DUF6011"/>
    <property type="match status" value="1"/>
</dbReference>
<accession>A0ABU8K9D1</accession>
<reference evidence="1 2" key="1">
    <citation type="submission" date="2022-12" db="EMBL/GenBank/DDBJ databases">
        <authorList>
            <person name="Muema E."/>
        </authorList>
    </citation>
    <scope>NUCLEOTIDE SEQUENCE [LARGE SCALE GENOMIC DNA]</scope>
    <source>
        <strain evidence="2">1330</strain>
    </source>
</reference>
<evidence type="ECO:0000313" key="2">
    <source>
        <dbReference type="Proteomes" id="UP001366503"/>
    </source>
</evidence>
<dbReference type="InterPro" id="IPR046053">
    <property type="entry name" value="DUF6011"/>
</dbReference>
<dbReference type="Gene3D" id="6.20.20.10">
    <property type="match status" value="1"/>
</dbReference>
<comment type="caution">
    <text evidence="1">The sequence shown here is derived from an EMBL/GenBank/DDBJ whole genome shotgun (WGS) entry which is preliminary data.</text>
</comment>
<dbReference type="EMBL" id="JAPYKO010000004">
    <property type="protein sequence ID" value="MEI9402329.1"/>
    <property type="molecule type" value="Genomic_DNA"/>
</dbReference>
<evidence type="ECO:0000313" key="1">
    <source>
        <dbReference type="EMBL" id="MEI9402329.1"/>
    </source>
</evidence>
<proteinExistence type="predicted"/>
<dbReference type="RefSeq" id="WP_337092665.1">
    <property type="nucleotide sequence ID" value="NZ_JAPYKO010000004.1"/>
</dbReference>
<keyword evidence="2" id="KW-1185">Reference proteome</keyword>
<dbReference type="Proteomes" id="UP001366503">
    <property type="component" value="Unassembled WGS sequence"/>
</dbReference>
<name>A0ABU8K9D1_9HYPH</name>